<reference evidence="8 9" key="1">
    <citation type="submission" date="2018-06" db="EMBL/GenBank/DDBJ databases">
        <authorList>
            <consortium name="Pathogen Informatics"/>
            <person name="Doyle S."/>
        </authorList>
    </citation>
    <scope>NUCLEOTIDE SEQUENCE [LARGE SCALE GENOMIC DNA]</scope>
    <source>
        <strain evidence="8 9">NCTC13456</strain>
    </source>
</reference>
<dbReference type="PRINTS" id="PR00843">
    <property type="entry name" value="GLHYDRLASE30"/>
</dbReference>
<name>A0A376J358_9FLAO</name>
<sequence>MKNIKSTIALGILALSFIGCSTTKTNISSKNSTIETWLTKADQSVLLKKQANPIQFSSSSTTSNNIVIDETKQYQDIDGFGFTLTGGSAELINKLEKNQRAALLQELFGRGNDGIGMDVVRISIAASDLNETAFTYNDMPAGKTDLELKNFSIAKDQELINVLKDIQDINPKVKIFATPWSAPAWMKTNQKLIGGSLKKEYYEVYAQYFVKYIKAMQGNGINIFAITPQNEPEHPGNEPSLVMTALEQADFIKNNLGPAFENNSIKTKIIIYDHNCDHPEYPITVLSDEKANRYIDGSAFHLYLGDISALSKVHDAFPTKNLYFTEQYTATTTKFEDDLKWHMKNVIIGSLNNWSKAAFEWNLANDQNFKPHTPGGCTTCKGGLTINGKKIEKNVGYYIVAQASKFVPAGSKRIASSHLGAINTVAFLLPNKQKVLIALNETNTDQKFDIKYNNKFAPINLPSNSVATFIWN</sequence>
<dbReference type="Proteomes" id="UP000254737">
    <property type="component" value="Unassembled WGS sequence"/>
</dbReference>
<dbReference type="Gene3D" id="2.60.40.1180">
    <property type="entry name" value="Golgi alpha-mannosidase II"/>
    <property type="match status" value="1"/>
</dbReference>
<gene>
    <name evidence="8" type="primary">xynC</name>
    <name evidence="8" type="ORF">NCTC13456_03572</name>
</gene>
<dbReference type="Pfam" id="PF17189">
    <property type="entry name" value="Glyco_hydro_30C"/>
    <property type="match status" value="1"/>
</dbReference>
<dbReference type="PANTHER" id="PTHR11069">
    <property type="entry name" value="GLUCOSYLCERAMIDASE"/>
    <property type="match status" value="1"/>
</dbReference>
<keyword evidence="3 4" id="KW-0378">Hydrolase</keyword>
<dbReference type="Gene3D" id="3.20.20.80">
    <property type="entry name" value="Glycosidases"/>
    <property type="match status" value="1"/>
</dbReference>
<dbReference type="InterPro" id="IPR001139">
    <property type="entry name" value="Glyco_hydro_30"/>
</dbReference>
<dbReference type="AlphaFoldDB" id="A0A376J358"/>
<keyword evidence="2 5" id="KW-0732">Signal</keyword>
<evidence type="ECO:0000256" key="4">
    <source>
        <dbReference type="RuleBase" id="RU361188"/>
    </source>
</evidence>
<dbReference type="SUPFAM" id="SSF51445">
    <property type="entry name" value="(Trans)glycosidases"/>
    <property type="match status" value="1"/>
</dbReference>
<dbReference type="EC" id="3.2.1.136" evidence="8"/>
<dbReference type="InterPro" id="IPR017853">
    <property type="entry name" value="GH"/>
</dbReference>
<keyword evidence="8" id="KW-0858">Xylan degradation</keyword>
<dbReference type="GO" id="GO:0016020">
    <property type="term" value="C:membrane"/>
    <property type="evidence" value="ECO:0007669"/>
    <property type="project" value="GOC"/>
</dbReference>
<proteinExistence type="inferred from homology"/>
<keyword evidence="8" id="KW-0624">Polysaccharide degradation</keyword>
<dbReference type="InterPro" id="IPR033452">
    <property type="entry name" value="GH30_C"/>
</dbReference>
<evidence type="ECO:0000256" key="1">
    <source>
        <dbReference type="ARBA" id="ARBA00005382"/>
    </source>
</evidence>
<organism evidence="8 9">
    <name type="scientific">Empedobacter falsenii</name>
    <dbReference type="NCBI Taxonomy" id="343874"/>
    <lineage>
        <taxon>Bacteria</taxon>
        <taxon>Pseudomonadati</taxon>
        <taxon>Bacteroidota</taxon>
        <taxon>Flavobacteriia</taxon>
        <taxon>Flavobacteriales</taxon>
        <taxon>Weeksellaceae</taxon>
        <taxon>Empedobacter</taxon>
    </lineage>
</organism>
<dbReference type="GO" id="GO:0033940">
    <property type="term" value="F:glucuronoarabinoxylan endo-1,4-beta-xylanase activity"/>
    <property type="evidence" value="ECO:0007669"/>
    <property type="project" value="UniProtKB-EC"/>
</dbReference>
<feature type="signal peptide" evidence="5">
    <location>
        <begin position="1"/>
        <end position="21"/>
    </location>
</feature>
<evidence type="ECO:0000313" key="8">
    <source>
        <dbReference type="EMBL" id="STE54910.1"/>
    </source>
</evidence>
<dbReference type="EMBL" id="UFXS01000002">
    <property type="protein sequence ID" value="STE54910.1"/>
    <property type="molecule type" value="Genomic_DNA"/>
</dbReference>
<protein>
    <submittedName>
        <fullName evidence="8">Glucuronoxylanase xynC</fullName>
        <ecNumber evidence="8">3.2.1.136</ecNumber>
    </submittedName>
</protein>
<evidence type="ECO:0000256" key="3">
    <source>
        <dbReference type="ARBA" id="ARBA00022801"/>
    </source>
</evidence>
<dbReference type="GO" id="GO:0004348">
    <property type="term" value="F:glucosylceramidase activity"/>
    <property type="evidence" value="ECO:0007669"/>
    <property type="project" value="InterPro"/>
</dbReference>
<dbReference type="Pfam" id="PF02055">
    <property type="entry name" value="Glyco_hydro_30"/>
    <property type="match status" value="1"/>
</dbReference>
<dbReference type="InterPro" id="IPR013780">
    <property type="entry name" value="Glyco_hydro_b"/>
</dbReference>
<evidence type="ECO:0000259" key="6">
    <source>
        <dbReference type="Pfam" id="PF02055"/>
    </source>
</evidence>
<evidence type="ECO:0000313" key="9">
    <source>
        <dbReference type="Proteomes" id="UP000254737"/>
    </source>
</evidence>
<feature type="domain" description="Glycosyl hydrolase family 30 TIM-barrel" evidence="6">
    <location>
        <begin position="77"/>
        <end position="406"/>
    </location>
</feature>
<dbReference type="GO" id="GO:0006680">
    <property type="term" value="P:glucosylceramide catabolic process"/>
    <property type="evidence" value="ECO:0007669"/>
    <property type="project" value="TreeGrafter"/>
</dbReference>
<keyword evidence="4 8" id="KW-0326">Glycosidase</keyword>
<dbReference type="InterPro" id="IPR033453">
    <property type="entry name" value="Glyco_hydro_30_TIM-barrel"/>
</dbReference>
<dbReference type="PROSITE" id="PS51257">
    <property type="entry name" value="PROKAR_LIPOPROTEIN"/>
    <property type="match status" value="1"/>
</dbReference>
<comment type="similarity">
    <text evidence="1 4">Belongs to the glycosyl hydrolase 30 family.</text>
</comment>
<keyword evidence="8" id="KW-0119">Carbohydrate metabolism</keyword>
<dbReference type="RefSeq" id="WP_115002309.1">
    <property type="nucleotide sequence ID" value="NZ_UFXS01000002.1"/>
</dbReference>
<dbReference type="PANTHER" id="PTHR11069:SF23">
    <property type="entry name" value="LYSOSOMAL ACID GLUCOSYLCERAMIDASE"/>
    <property type="match status" value="1"/>
</dbReference>
<accession>A0A376J358</accession>
<evidence type="ECO:0000259" key="7">
    <source>
        <dbReference type="Pfam" id="PF17189"/>
    </source>
</evidence>
<dbReference type="STRING" id="343874.GCA_000805695_03327"/>
<feature type="domain" description="Glycosyl hydrolase family 30 beta sandwich" evidence="7">
    <location>
        <begin position="410"/>
        <end position="469"/>
    </location>
</feature>
<dbReference type="GO" id="GO:0045493">
    <property type="term" value="P:xylan catabolic process"/>
    <property type="evidence" value="ECO:0007669"/>
    <property type="project" value="UniProtKB-KW"/>
</dbReference>
<feature type="chain" id="PRO_5017052753" evidence="5">
    <location>
        <begin position="22"/>
        <end position="472"/>
    </location>
</feature>
<evidence type="ECO:0000256" key="5">
    <source>
        <dbReference type="SAM" id="SignalP"/>
    </source>
</evidence>
<evidence type="ECO:0000256" key="2">
    <source>
        <dbReference type="ARBA" id="ARBA00022729"/>
    </source>
</evidence>